<organism evidence="6">
    <name type="scientific">Schistocephalus solidus</name>
    <name type="common">Tapeworm</name>
    <dbReference type="NCBI Taxonomy" id="70667"/>
    <lineage>
        <taxon>Eukaryota</taxon>
        <taxon>Metazoa</taxon>
        <taxon>Spiralia</taxon>
        <taxon>Lophotrochozoa</taxon>
        <taxon>Platyhelminthes</taxon>
        <taxon>Cestoda</taxon>
        <taxon>Eucestoda</taxon>
        <taxon>Diphyllobothriidea</taxon>
        <taxon>Diphyllobothriidae</taxon>
        <taxon>Schistocephalus</taxon>
    </lineage>
</organism>
<dbReference type="AlphaFoldDB" id="A0A183TBC4"/>
<dbReference type="Gene3D" id="1.10.3580.10">
    <property type="entry name" value="ATP12 ATPase"/>
    <property type="match status" value="1"/>
</dbReference>
<evidence type="ECO:0000256" key="5">
    <source>
        <dbReference type="ARBA" id="ARBA00023186"/>
    </source>
</evidence>
<dbReference type="WBParaSite" id="SSLN_0001429301-mRNA-1">
    <property type="protein sequence ID" value="SSLN_0001429301-mRNA-1"/>
    <property type="gene ID" value="SSLN_0001429301"/>
</dbReference>
<dbReference type="InterPro" id="IPR011419">
    <property type="entry name" value="ATP12_ATP_synth-F1-assembly"/>
</dbReference>
<keyword evidence="3" id="KW-0809">Transit peptide</keyword>
<sequence>LTEPAYEILLDKRRLRTPSGKVFSVPHEGLALAVAHEWDYQKETIERYSMPLTTLCNTVIDNPTQRDKDTFVQGIMEFADADTICCRVENPEELRQEQEKKWDRVLGFIEKQYYFRPPVTSSISLPTLPQDFREFIFRHILSYNRWGLIGFQTCAETLKSVWLTLAMVDGFISSEEAVSLSRLEQIFQENRWGSVPWFHGVEAADLNTRVAAGLILILTSHARETVKQKQPTNQSLTS</sequence>
<dbReference type="PANTHER" id="PTHR21013">
    <property type="entry name" value="ATP SYNTHASE MITOCHONDRIAL F1 COMPLEX ASSEMBLY FACTOR 2/ATP12 PROTEIN, MITOCHONDRIAL PRECURSOR"/>
    <property type="match status" value="1"/>
</dbReference>
<comment type="subcellular location">
    <subcellularLocation>
        <location evidence="1">Mitochondrion</location>
    </subcellularLocation>
</comment>
<dbReference type="Gene3D" id="3.30.2180.10">
    <property type="entry name" value="ATP12-like"/>
    <property type="match status" value="1"/>
</dbReference>
<reference evidence="6" key="1">
    <citation type="submission" date="2016-06" db="UniProtKB">
        <authorList>
            <consortium name="WormBaseParasite"/>
        </authorList>
    </citation>
    <scope>IDENTIFICATION</scope>
</reference>
<comment type="similarity">
    <text evidence="2">Belongs to the ATP12 family.</text>
</comment>
<protein>
    <submittedName>
        <fullName evidence="6">ATP synthase mitochondrial F1 complex assembly factor 2</fullName>
    </submittedName>
</protein>
<dbReference type="GO" id="GO:0033615">
    <property type="term" value="P:mitochondrial proton-transporting ATP synthase complex assembly"/>
    <property type="evidence" value="ECO:0007669"/>
    <property type="project" value="TreeGrafter"/>
</dbReference>
<proteinExistence type="inferred from homology"/>
<keyword evidence="5" id="KW-0143">Chaperone</keyword>
<evidence type="ECO:0000256" key="1">
    <source>
        <dbReference type="ARBA" id="ARBA00004173"/>
    </source>
</evidence>
<accession>A0A183TBC4</accession>
<evidence type="ECO:0000313" key="6">
    <source>
        <dbReference type="WBParaSite" id="SSLN_0001429301-mRNA-1"/>
    </source>
</evidence>
<evidence type="ECO:0000256" key="3">
    <source>
        <dbReference type="ARBA" id="ARBA00022946"/>
    </source>
</evidence>
<dbReference type="PANTHER" id="PTHR21013:SF10">
    <property type="entry name" value="ATP SYNTHASE MITOCHONDRIAL F1 COMPLEX ASSEMBLY FACTOR 2"/>
    <property type="match status" value="1"/>
</dbReference>
<dbReference type="SUPFAM" id="SSF160909">
    <property type="entry name" value="ATP12-like"/>
    <property type="match status" value="1"/>
</dbReference>
<dbReference type="InterPro" id="IPR023335">
    <property type="entry name" value="ATP12_ortho_dom_sf"/>
</dbReference>
<evidence type="ECO:0000256" key="4">
    <source>
        <dbReference type="ARBA" id="ARBA00023128"/>
    </source>
</evidence>
<keyword evidence="4" id="KW-0496">Mitochondrion</keyword>
<dbReference type="InterPro" id="IPR042272">
    <property type="entry name" value="ATP12_ATP_synth-F1-assembly_N"/>
</dbReference>
<name>A0A183TBC4_SCHSO</name>
<dbReference type="Pfam" id="PF07542">
    <property type="entry name" value="ATP12"/>
    <property type="match status" value="1"/>
</dbReference>
<dbReference type="GO" id="GO:0005739">
    <property type="term" value="C:mitochondrion"/>
    <property type="evidence" value="ECO:0007669"/>
    <property type="project" value="UniProtKB-SubCell"/>
</dbReference>
<evidence type="ECO:0000256" key="2">
    <source>
        <dbReference type="ARBA" id="ARBA00008231"/>
    </source>
</evidence>